<name>A0ABW1QUI2_9ACTN</name>
<keyword evidence="1" id="KW-0175">Coiled coil</keyword>
<proteinExistence type="predicted"/>
<accession>A0ABW1QUI2</accession>
<evidence type="ECO:0000313" key="4">
    <source>
        <dbReference type="EMBL" id="MFC6152260.1"/>
    </source>
</evidence>
<evidence type="ECO:0000256" key="2">
    <source>
        <dbReference type="SAM" id="MobiDB-lite"/>
    </source>
</evidence>
<dbReference type="Gene3D" id="1.10.260.40">
    <property type="entry name" value="lambda repressor-like DNA-binding domains"/>
    <property type="match status" value="1"/>
</dbReference>
<evidence type="ECO:0000256" key="3">
    <source>
        <dbReference type="SAM" id="Phobius"/>
    </source>
</evidence>
<gene>
    <name evidence="4" type="ORF">ACFPWU_01065</name>
</gene>
<evidence type="ECO:0000256" key="1">
    <source>
        <dbReference type="SAM" id="Coils"/>
    </source>
</evidence>
<dbReference type="InterPro" id="IPR001387">
    <property type="entry name" value="Cro/C1-type_HTH"/>
</dbReference>
<dbReference type="EMBL" id="JBHSQI010000001">
    <property type="protein sequence ID" value="MFC6152260.1"/>
    <property type="molecule type" value="Genomic_DNA"/>
</dbReference>
<organism evidence="4 5">
    <name type="scientific">Nocardioides yefusunii</name>
    <dbReference type="NCBI Taxonomy" id="2500546"/>
    <lineage>
        <taxon>Bacteria</taxon>
        <taxon>Bacillati</taxon>
        <taxon>Actinomycetota</taxon>
        <taxon>Actinomycetes</taxon>
        <taxon>Propionibacteriales</taxon>
        <taxon>Nocardioidaceae</taxon>
        <taxon>Nocardioides</taxon>
    </lineage>
</organism>
<comment type="caution">
    <text evidence="4">The sequence shown here is derived from an EMBL/GenBank/DDBJ whole genome shotgun (WGS) entry which is preliminary data.</text>
</comment>
<keyword evidence="3" id="KW-1133">Transmembrane helix</keyword>
<feature type="transmembrane region" description="Helical" evidence="3">
    <location>
        <begin position="48"/>
        <end position="66"/>
    </location>
</feature>
<dbReference type="Pfam" id="PF13413">
    <property type="entry name" value="HTH_25"/>
    <property type="match status" value="1"/>
</dbReference>
<dbReference type="SUPFAM" id="SSF47413">
    <property type="entry name" value="lambda repressor-like DNA-binding domains"/>
    <property type="match status" value="1"/>
</dbReference>
<dbReference type="PANTHER" id="PTHR34475:SF1">
    <property type="entry name" value="CYTOSKELETON PROTEIN RODZ"/>
    <property type="match status" value="1"/>
</dbReference>
<dbReference type="InterPro" id="IPR050400">
    <property type="entry name" value="Bact_Cytoskel_RodZ"/>
</dbReference>
<protein>
    <submittedName>
        <fullName evidence="4">Helix-turn-helix domain-containing protein</fullName>
    </submittedName>
</protein>
<feature type="region of interest" description="Disordered" evidence="2">
    <location>
        <begin position="1"/>
        <end position="24"/>
    </location>
</feature>
<reference evidence="5" key="1">
    <citation type="journal article" date="2019" name="Int. J. Syst. Evol. Microbiol.">
        <title>The Global Catalogue of Microorganisms (GCM) 10K type strain sequencing project: providing services to taxonomists for standard genome sequencing and annotation.</title>
        <authorList>
            <consortium name="The Broad Institute Genomics Platform"/>
            <consortium name="The Broad Institute Genome Sequencing Center for Infectious Disease"/>
            <person name="Wu L."/>
            <person name="Ma J."/>
        </authorList>
    </citation>
    <scope>NUCLEOTIDE SEQUENCE [LARGE SCALE GENOMIC DNA]</scope>
    <source>
        <strain evidence="5">DFY28</strain>
    </source>
</reference>
<dbReference type="Proteomes" id="UP001596098">
    <property type="component" value="Unassembled WGS sequence"/>
</dbReference>
<keyword evidence="5" id="KW-1185">Reference proteome</keyword>
<dbReference type="CDD" id="cd00093">
    <property type="entry name" value="HTH_XRE"/>
    <property type="match status" value="1"/>
</dbReference>
<feature type="transmembrane region" description="Helical" evidence="3">
    <location>
        <begin position="78"/>
        <end position="96"/>
    </location>
</feature>
<keyword evidence="3" id="KW-0812">Transmembrane</keyword>
<feature type="compositionally biased region" description="Polar residues" evidence="2">
    <location>
        <begin position="587"/>
        <end position="597"/>
    </location>
</feature>
<evidence type="ECO:0000313" key="5">
    <source>
        <dbReference type="Proteomes" id="UP001596098"/>
    </source>
</evidence>
<dbReference type="InterPro" id="IPR010982">
    <property type="entry name" value="Lambda_DNA-bd_dom_sf"/>
</dbReference>
<feature type="coiled-coil region" evidence="1">
    <location>
        <begin position="267"/>
        <end position="322"/>
    </location>
</feature>
<sequence>MSTAEDFVPHPDPTQPEPIHPDVAPTAATDADLLTEARPDVVEVRRNGGVSGAIGAASSAVAIAWFGRAIATASVLDWVLVLITGALGVVWLAAFLDARTPLFVADTQGVRLRLGRNWIGLPWSAVAAVEHTERRGFFSDGRLEVVAHNPERLLAGLDPAAARQARLATRLHGGPLAMPLGLGTKVVHSDEVRVGADLAELAAAETSVVVRPQVVSVAEAPGAAGVADATADVTALDPVLDAAPAGDRVTAPAKVTWGEHFKGFLDRAAQARELRSAERAERAAERARLAEEQRIAAEEAAEEAAELERMRAERLAEEAAIEAARQPSPTPAPVREVPEAARADVLREGGVTPSVQATDERMLDLAPAEPLGVQPVVIDDFAVEPARDPVIGAELVAARTRLGMSVDQLAERTRIRPHVIEAIEVDDFAPCGGDFYARGHLQTLAKVLGADGAALLRTYDERYGHAPVAARKVFEAELAKGSHGAIRGARGGPNWSLLLAGVMGLVLVWSVVQVVTDSPAEVPDTPVLNGSGGVSGGVGEPEPVTVVVTAPESGAEIVVRDGVGTVVHSGSLAIGEKIEVKAKSPVRVQSTDGSVTVSVDGKERGAVGQPGDPAQGTYAGN</sequence>
<dbReference type="RefSeq" id="WP_128220394.1">
    <property type="nucleotide sequence ID" value="NZ_CP034929.1"/>
</dbReference>
<feature type="region of interest" description="Disordered" evidence="2">
    <location>
        <begin position="585"/>
        <end position="621"/>
    </location>
</feature>
<dbReference type="PANTHER" id="PTHR34475">
    <property type="match status" value="1"/>
</dbReference>
<keyword evidence="3" id="KW-0472">Membrane</keyword>